<evidence type="ECO:0000313" key="2">
    <source>
        <dbReference type="Proteomes" id="UP000664628"/>
    </source>
</evidence>
<comment type="caution">
    <text evidence="1">The sequence shown here is derived from an EMBL/GenBank/DDBJ whole genome shotgun (WGS) entry which is preliminary data.</text>
</comment>
<evidence type="ECO:0008006" key="3">
    <source>
        <dbReference type="Google" id="ProtNLM"/>
    </source>
</evidence>
<dbReference type="Gene3D" id="3.40.50.1110">
    <property type="entry name" value="SGNH hydrolase"/>
    <property type="match status" value="1"/>
</dbReference>
<organism evidence="1 2">
    <name type="scientific">Fibrella forsythiae</name>
    <dbReference type="NCBI Taxonomy" id="2817061"/>
    <lineage>
        <taxon>Bacteria</taxon>
        <taxon>Pseudomonadati</taxon>
        <taxon>Bacteroidota</taxon>
        <taxon>Cytophagia</taxon>
        <taxon>Cytophagales</taxon>
        <taxon>Spirosomataceae</taxon>
        <taxon>Fibrella</taxon>
    </lineage>
</organism>
<dbReference type="RefSeq" id="WP_207330556.1">
    <property type="nucleotide sequence ID" value="NZ_JAFMYW010000005.1"/>
</dbReference>
<dbReference type="Proteomes" id="UP000664628">
    <property type="component" value="Unassembled WGS sequence"/>
</dbReference>
<reference evidence="1 2" key="1">
    <citation type="submission" date="2021-03" db="EMBL/GenBank/DDBJ databases">
        <title>Fibrella sp. HMF5405 genome sequencing and assembly.</title>
        <authorList>
            <person name="Kang H."/>
            <person name="Kim H."/>
            <person name="Bae S."/>
            <person name="Joh K."/>
        </authorList>
    </citation>
    <scope>NUCLEOTIDE SEQUENCE [LARGE SCALE GENOMIC DNA]</scope>
    <source>
        <strain evidence="1 2">HMF5405</strain>
    </source>
</reference>
<name>A0ABS3JMK1_9BACT</name>
<dbReference type="SUPFAM" id="SSF52266">
    <property type="entry name" value="SGNH hydrolase"/>
    <property type="match status" value="1"/>
</dbReference>
<accession>A0ABS3JMK1</accession>
<protein>
    <recommendedName>
        <fullName evidence="3">SGNH/GDSL hydrolase family protein</fullName>
    </recommendedName>
</protein>
<dbReference type="EMBL" id="JAFMYW010000005">
    <property type="protein sequence ID" value="MBO0950626.1"/>
    <property type="molecule type" value="Genomic_DNA"/>
</dbReference>
<keyword evidence="2" id="KW-1185">Reference proteome</keyword>
<dbReference type="InterPro" id="IPR036514">
    <property type="entry name" value="SGNH_hydro_sf"/>
</dbReference>
<proteinExistence type="predicted"/>
<sequence length="322" mass="36524">MAPVQAGDPPVLSGYAGKVDNFAVPAMYGDLFNREWTPQIKVANYANGHQWLDFQPYLWRYLSSEENQRIGLLDYIVQTKPYDLFILEDRTDGWLEILKKNDFVNALNYIYEFSVGQFSYEKTATVLAKGGKRGVVFTVPDFQDYAFMQWYPTEDLKRKAGAINITYRDQRYTEQYSKLDPATQFYMMPTPVVAKLFMNLNQGDIVNLTLTDGDVMDEVEARSSSPAFYNEQVRTMAKKLNLALVDLNAIYKRIHLGSYTTDDGLKIDGAPKGNFFSSDGTYPTAIGQAVIANEVIKALNSTYQSRIPLINIREFSQTTGAQ</sequence>
<gene>
    <name evidence="1" type="ORF">J2I46_18675</name>
</gene>
<evidence type="ECO:0000313" key="1">
    <source>
        <dbReference type="EMBL" id="MBO0950626.1"/>
    </source>
</evidence>